<accession>A0A1X7UZ51</accession>
<dbReference type="InParanoid" id="A0A1X7UZ51"/>
<evidence type="ECO:0000313" key="1">
    <source>
        <dbReference type="EnsemblMetazoa" id="Aqu2.1.33255_001"/>
    </source>
</evidence>
<dbReference type="AlphaFoldDB" id="A0A1X7UZ51"/>
<dbReference type="EnsemblMetazoa" id="Aqu2.1.33255_001">
    <property type="protein sequence ID" value="Aqu2.1.33255_001"/>
    <property type="gene ID" value="Aqu2.1.33255"/>
</dbReference>
<sequence length="54" mass="6185">MNRTVEEEEENDCGQNSKNTAALIRSLVLLNIHRLASMPFNMKQHLPRNTFQGS</sequence>
<proteinExistence type="predicted"/>
<reference evidence="1" key="1">
    <citation type="submission" date="2017-05" db="UniProtKB">
        <authorList>
            <consortium name="EnsemblMetazoa"/>
        </authorList>
    </citation>
    <scope>IDENTIFICATION</scope>
</reference>
<protein>
    <submittedName>
        <fullName evidence="1">Uncharacterized protein</fullName>
    </submittedName>
</protein>
<organism evidence="1">
    <name type="scientific">Amphimedon queenslandica</name>
    <name type="common">Sponge</name>
    <dbReference type="NCBI Taxonomy" id="400682"/>
    <lineage>
        <taxon>Eukaryota</taxon>
        <taxon>Metazoa</taxon>
        <taxon>Porifera</taxon>
        <taxon>Demospongiae</taxon>
        <taxon>Heteroscleromorpha</taxon>
        <taxon>Haplosclerida</taxon>
        <taxon>Niphatidae</taxon>
        <taxon>Amphimedon</taxon>
    </lineage>
</organism>
<name>A0A1X7UZ51_AMPQE</name>